<comment type="domain">
    <text evidence="12">Contains an N-terminal zinc-binding domain, a central core domain that contains the primase activity, and a C-terminal DnaB-binding domain.</text>
</comment>
<evidence type="ECO:0000259" key="16">
    <source>
        <dbReference type="PROSITE" id="PS50880"/>
    </source>
</evidence>
<dbReference type="FunFam" id="3.40.1360.10:FF:000002">
    <property type="entry name" value="DNA primase"/>
    <property type="match status" value="1"/>
</dbReference>
<evidence type="ECO:0000256" key="9">
    <source>
        <dbReference type="ARBA" id="ARBA00022842"/>
    </source>
</evidence>
<evidence type="ECO:0000256" key="8">
    <source>
        <dbReference type="ARBA" id="ARBA00022833"/>
    </source>
</evidence>
<dbReference type="Pfam" id="PF08275">
    <property type="entry name" value="DNAG_N"/>
    <property type="match status" value="1"/>
</dbReference>
<keyword evidence="3 12" id="KW-0808">Transferase</keyword>
<dbReference type="InterPro" id="IPR006171">
    <property type="entry name" value="TOPRIM_dom"/>
</dbReference>
<dbReference type="Gene3D" id="1.10.860.10">
    <property type="entry name" value="DNAb Helicase, Chain A"/>
    <property type="match status" value="1"/>
</dbReference>
<evidence type="ECO:0000256" key="13">
    <source>
        <dbReference type="PIRNR" id="PIRNR002811"/>
    </source>
</evidence>
<dbReference type="SUPFAM" id="SSF57783">
    <property type="entry name" value="Zinc beta-ribbon"/>
    <property type="match status" value="1"/>
</dbReference>
<keyword evidence="2 12" id="KW-0639">Primosome</keyword>
<dbReference type="SUPFAM" id="SSF56731">
    <property type="entry name" value="DNA primase core"/>
    <property type="match status" value="1"/>
</dbReference>
<comment type="cofactor">
    <cofactor evidence="12 13 14">
        <name>Zn(2+)</name>
        <dbReference type="ChEBI" id="CHEBI:29105"/>
    </cofactor>
    <text evidence="12 13 14">Binds 1 zinc ion per monomer.</text>
</comment>
<keyword evidence="11 12" id="KW-0804">Transcription</keyword>
<sequence length="613" mass="68531">MSGQISESKINEIRERTDIVELISQYVSLKHSGANHTGLCPFHSEKTPSFSVNSARQFFHCFGCGVGGDVFSFLMKIEGLVFPDAVRMLAERSGIELEEHIPTPEEEQRERQRARLYRVNEVAAAYFHRLLMEHPAGEPARQYMKVRGYGRKASGEYQIGFSESWDGLRTHLEEQGLATDDARVLGLLRPGKQERGDYDPFRGRLIFPVHDLSGRIIAFAGRVLDDSKPKYINSPESPIYHKGRILFGLFQARQAMRQCGEVLLVEGYFDQLALYRAGFPQVVATCGTALTTDHAHLLKRYVQRVVLLFDQDSAGKKATFKAMTVLQEEGIPAAVIELPKGEDPDSFMRKEGVDAFRVRLGKARSAMDFFMADVLSEAGNGIEAKVRAAEQIVEQIAKLSSELEQDLYLKELAQRSGIDLERLRQVNNKVIGRGQQKRPTLSPPATESCPLPEPPLPVEAPGGYAPPSRRSEVKPDWSRSEETLLCLLLQNHVSSQQILKAGGVDLFNHQEARDMAQLLLDQATESGLDMATFIDDLPADKARLLMAISLLDKGQFSEGVDAVFSGCLTALQRELKKQKRRESIEKLRKFEQGGDSGTINEANNLLKQFKNLK</sequence>
<dbReference type="InterPro" id="IPR016136">
    <property type="entry name" value="DNA_helicase_N/primase_C"/>
</dbReference>
<keyword evidence="10 12" id="KW-0238">DNA-binding</keyword>
<evidence type="ECO:0000256" key="5">
    <source>
        <dbReference type="ARBA" id="ARBA00022705"/>
    </source>
</evidence>
<keyword evidence="7 12" id="KW-0863">Zinc-finger</keyword>
<dbReference type="Pfam" id="PF01807">
    <property type="entry name" value="Zn_ribbon_DnaG"/>
    <property type="match status" value="1"/>
</dbReference>
<dbReference type="AlphaFoldDB" id="A0A1H3XCI9"/>
<organism evidence="17 18">
    <name type="scientific">Desulfuromusa kysingii</name>
    <dbReference type="NCBI Taxonomy" id="37625"/>
    <lineage>
        <taxon>Bacteria</taxon>
        <taxon>Pseudomonadati</taxon>
        <taxon>Thermodesulfobacteriota</taxon>
        <taxon>Desulfuromonadia</taxon>
        <taxon>Desulfuromonadales</taxon>
        <taxon>Geopsychrobacteraceae</taxon>
        <taxon>Desulfuromusa</taxon>
    </lineage>
</organism>
<evidence type="ECO:0000256" key="2">
    <source>
        <dbReference type="ARBA" id="ARBA00022515"/>
    </source>
</evidence>
<dbReference type="Gene3D" id="3.90.580.10">
    <property type="entry name" value="Zinc finger, CHC2-type domain"/>
    <property type="match status" value="1"/>
</dbReference>
<name>A0A1H3XCI9_9BACT</name>
<dbReference type="SMART" id="SM00493">
    <property type="entry name" value="TOPRIM"/>
    <property type="match status" value="1"/>
</dbReference>
<evidence type="ECO:0000313" key="18">
    <source>
        <dbReference type="Proteomes" id="UP000199409"/>
    </source>
</evidence>
<protein>
    <recommendedName>
        <fullName evidence="12 13">DNA primase</fullName>
        <ecNumber evidence="12">2.7.7.101</ecNumber>
    </recommendedName>
</protein>
<evidence type="ECO:0000256" key="7">
    <source>
        <dbReference type="ARBA" id="ARBA00022771"/>
    </source>
</evidence>
<keyword evidence="9" id="KW-0460">Magnesium</keyword>
<dbReference type="HAMAP" id="MF_00974">
    <property type="entry name" value="DNA_primase_DnaG"/>
    <property type="match status" value="1"/>
</dbReference>
<accession>A0A1H3XCI9</accession>
<dbReference type="PIRSF" id="PIRSF002811">
    <property type="entry name" value="DnaG"/>
    <property type="match status" value="1"/>
</dbReference>
<dbReference type="PANTHER" id="PTHR30313">
    <property type="entry name" value="DNA PRIMASE"/>
    <property type="match status" value="1"/>
</dbReference>
<dbReference type="GO" id="GO:1990077">
    <property type="term" value="C:primosome complex"/>
    <property type="evidence" value="ECO:0007669"/>
    <property type="project" value="UniProtKB-KW"/>
</dbReference>
<dbReference type="InterPro" id="IPR002694">
    <property type="entry name" value="Znf_CHC2"/>
</dbReference>
<dbReference type="GO" id="GO:0000428">
    <property type="term" value="C:DNA-directed RNA polymerase complex"/>
    <property type="evidence" value="ECO:0007669"/>
    <property type="project" value="UniProtKB-KW"/>
</dbReference>
<dbReference type="InterPro" id="IPR034151">
    <property type="entry name" value="TOPRIM_DnaG_bac"/>
</dbReference>
<dbReference type="Pfam" id="PF13155">
    <property type="entry name" value="Toprim_2"/>
    <property type="match status" value="1"/>
</dbReference>
<keyword evidence="6 12" id="KW-0479">Metal-binding</keyword>
<evidence type="ECO:0000256" key="11">
    <source>
        <dbReference type="ARBA" id="ARBA00023163"/>
    </source>
</evidence>
<dbReference type="RefSeq" id="WP_092345167.1">
    <property type="nucleotide sequence ID" value="NZ_FNQN01000002.1"/>
</dbReference>
<dbReference type="NCBIfam" id="TIGR01391">
    <property type="entry name" value="dnaG"/>
    <property type="match status" value="1"/>
</dbReference>
<dbReference type="InterPro" id="IPR013264">
    <property type="entry name" value="DNAG_N"/>
</dbReference>
<feature type="zinc finger region" description="CHC2-type" evidence="12 14">
    <location>
        <begin position="40"/>
        <end position="64"/>
    </location>
</feature>
<keyword evidence="1 12" id="KW-0240">DNA-directed RNA polymerase</keyword>
<feature type="domain" description="Toprim" evidence="16">
    <location>
        <begin position="260"/>
        <end position="341"/>
    </location>
</feature>
<reference evidence="17 18" key="1">
    <citation type="submission" date="2016-10" db="EMBL/GenBank/DDBJ databases">
        <authorList>
            <person name="de Groot N.N."/>
        </authorList>
    </citation>
    <scope>NUCLEOTIDE SEQUENCE [LARGE SCALE GENOMIC DNA]</scope>
    <source>
        <strain evidence="17 18">DSM 7343</strain>
    </source>
</reference>
<dbReference type="GO" id="GO:0008270">
    <property type="term" value="F:zinc ion binding"/>
    <property type="evidence" value="ECO:0007669"/>
    <property type="project" value="UniProtKB-UniRule"/>
</dbReference>
<evidence type="ECO:0000256" key="10">
    <source>
        <dbReference type="ARBA" id="ARBA00023125"/>
    </source>
</evidence>
<dbReference type="EC" id="2.7.7.101" evidence="12"/>
<evidence type="ECO:0000256" key="15">
    <source>
        <dbReference type="SAM" id="MobiDB-lite"/>
    </source>
</evidence>
<dbReference type="InterPro" id="IPR036977">
    <property type="entry name" value="DNA_primase_Znf_CHC2"/>
</dbReference>
<dbReference type="InterPro" id="IPR037068">
    <property type="entry name" value="DNA_primase_core_N_sf"/>
</dbReference>
<evidence type="ECO:0000256" key="6">
    <source>
        <dbReference type="ARBA" id="ARBA00022723"/>
    </source>
</evidence>
<dbReference type="GO" id="GO:0005737">
    <property type="term" value="C:cytoplasm"/>
    <property type="evidence" value="ECO:0007669"/>
    <property type="project" value="TreeGrafter"/>
</dbReference>
<dbReference type="Gene3D" id="3.40.1360.10">
    <property type="match status" value="1"/>
</dbReference>
<dbReference type="InterPro" id="IPR030846">
    <property type="entry name" value="DnaG_bac"/>
</dbReference>
<dbReference type="SMART" id="SM00400">
    <property type="entry name" value="ZnF_CHCC"/>
    <property type="match status" value="1"/>
</dbReference>
<dbReference type="EMBL" id="FNQN01000002">
    <property type="protein sequence ID" value="SDZ97097.1"/>
    <property type="molecule type" value="Genomic_DNA"/>
</dbReference>
<evidence type="ECO:0000256" key="4">
    <source>
        <dbReference type="ARBA" id="ARBA00022695"/>
    </source>
</evidence>
<gene>
    <name evidence="12" type="primary">dnaG</name>
    <name evidence="17" type="ORF">SAMN05660420_00917</name>
</gene>
<dbReference type="GO" id="GO:0003677">
    <property type="term" value="F:DNA binding"/>
    <property type="evidence" value="ECO:0007669"/>
    <property type="project" value="UniProtKB-KW"/>
</dbReference>
<keyword evidence="18" id="KW-1185">Reference proteome</keyword>
<dbReference type="Gene3D" id="3.90.980.10">
    <property type="entry name" value="DNA primase, catalytic core, N-terminal domain"/>
    <property type="match status" value="1"/>
</dbReference>
<dbReference type="InterPro" id="IPR050219">
    <property type="entry name" value="DnaG_primase"/>
</dbReference>
<comment type="subunit">
    <text evidence="12">Monomer. Interacts with DnaB.</text>
</comment>
<dbReference type="GO" id="GO:0006269">
    <property type="term" value="P:DNA replication, synthesis of primer"/>
    <property type="evidence" value="ECO:0007669"/>
    <property type="project" value="UniProtKB-UniRule"/>
</dbReference>
<evidence type="ECO:0000256" key="14">
    <source>
        <dbReference type="PIRSR" id="PIRSR002811-1"/>
    </source>
</evidence>
<dbReference type="CDD" id="cd03364">
    <property type="entry name" value="TOPRIM_DnaG_primases"/>
    <property type="match status" value="1"/>
</dbReference>
<dbReference type="STRING" id="37625.SAMN05660420_00917"/>
<evidence type="ECO:0000256" key="3">
    <source>
        <dbReference type="ARBA" id="ARBA00022679"/>
    </source>
</evidence>
<evidence type="ECO:0000313" key="17">
    <source>
        <dbReference type="EMBL" id="SDZ97097.1"/>
    </source>
</evidence>
<dbReference type="OrthoDB" id="9803773at2"/>
<keyword evidence="8 12" id="KW-0862">Zinc</keyword>
<comment type="catalytic activity">
    <reaction evidence="12">
        <text>ssDNA + n NTP = ssDNA/pppN(pN)n-1 hybrid + (n-1) diphosphate.</text>
        <dbReference type="EC" id="2.7.7.101"/>
    </reaction>
</comment>
<dbReference type="GO" id="GO:0003899">
    <property type="term" value="F:DNA-directed RNA polymerase activity"/>
    <property type="evidence" value="ECO:0007669"/>
    <property type="project" value="UniProtKB-UniRule"/>
</dbReference>
<keyword evidence="4 12" id="KW-0548">Nucleotidyltransferase</keyword>
<dbReference type="PANTHER" id="PTHR30313:SF2">
    <property type="entry name" value="DNA PRIMASE"/>
    <property type="match status" value="1"/>
</dbReference>
<keyword evidence="5 12" id="KW-0235">DNA replication</keyword>
<dbReference type="InterPro" id="IPR019475">
    <property type="entry name" value="DNA_primase_DnaB-bd"/>
</dbReference>
<comment type="function">
    <text evidence="12 13">RNA polymerase that catalyzes the synthesis of short RNA molecules used as primers for DNA polymerase during DNA replication.</text>
</comment>
<feature type="region of interest" description="Disordered" evidence="15">
    <location>
        <begin position="431"/>
        <end position="474"/>
    </location>
</feature>
<evidence type="ECO:0000256" key="1">
    <source>
        <dbReference type="ARBA" id="ARBA00022478"/>
    </source>
</evidence>
<dbReference type="Proteomes" id="UP000199409">
    <property type="component" value="Unassembled WGS sequence"/>
</dbReference>
<dbReference type="Pfam" id="PF10410">
    <property type="entry name" value="DnaB_bind"/>
    <property type="match status" value="1"/>
</dbReference>
<dbReference type="PROSITE" id="PS50880">
    <property type="entry name" value="TOPRIM"/>
    <property type="match status" value="1"/>
</dbReference>
<proteinExistence type="inferred from homology"/>
<dbReference type="FunFam" id="3.90.580.10:FF:000001">
    <property type="entry name" value="DNA primase"/>
    <property type="match status" value="1"/>
</dbReference>
<comment type="similarity">
    <text evidence="12 13">Belongs to the DnaG primase family.</text>
</comment>
<evidence type="ECO:0000256" key="12">
    <source>
        <dbReference type="HAMAP-Rule" id="MF_00974"/>
    </source>
</evidence>
<dbReference type="InterPro" id="IPR006295">
    <property type="entry name" value="DNA_primase_DnaG"/>
</dbReference>